<sequence length="484" mass="55384">MSEVKKSPLKPPPSPNKALKACLASFDASPKQCYKFTGPSPKDTKCYDLPAKEVPIKRRYDHSIYDSEQKEKDLVVHKRKLADLKSSVLHETVEAGELIEENATEQEKYSPGSNLKRSHSLSSLEDENSKLTPKRKKIHFDSPDSFKSLASLPAHATVPSAESPFFRRKSLPSTPTSVPFRRVRADQTPYSSPWQRPAFSRFTYDSSPLRDLDSESGFVDTHCHLDFLFDRTGYRGTFSEFKEEQEFPRCFRGCLAIFCNPHSFAKKWKWSRFLEENDVWASFGCHPHNAHDYDDQIELALLEALEHPKVRALGEIGLDYSNRNSCQKEKQFDAFRRQLRIARKKNLPVVIHCREANEDGIRIIKEILPSDYPIHLHCFTDTWEWCQLWLEAFPSLCVGLTSVLSFPSAQGVRDVALQLPLHKLLLETDAPYFVPRDSSIPRNTKHSHPGMAIHVAAQVAAIKRIPLEQVLLAARNNTRRIYNI</sequence>
<proteinExistence type="inferred from homology"/>
<dbReference type="InterPro" id="IPR001130">
    <property type="entry name" value="TatD-like"/>
</dbReference>
<feature type="region of interest" description="Disordered" evidence="3">
    <location>
        <begin position="95"/>
        <end position="139"/>
    </location>
</feature>
<comment type="similarity">
    <text evidence="1">Belongs to the metallo-dependent hydrolases superfamily. TatD-type hydrolase family.</text>
</comment>
<dbReference type="GO" id="GO:0016788">
    <property type="term" value="F:hydrolase activity, acting on ester bonds"/>
    <property type="evidence" value="ECO:0007669"/>
    <property type="project" value="InterPro"/>
</dbReference>
<dbReference type="SUPFAM" id="SSF51556">
    <property type="entry name" value="Metallo-dependent hydrolases"/>
    <property type="match status" value="1"/>
</dbReference>
<keyword evidence="5" id="KW-1185">Reference proteome</keyword>
<dbReference type="PROSITE" id="PS01137">
    <property type="entry name" value="TATD_1"/>
    <property type="match status" value="1"/>
</dbReference>
<dbReference type="Gene3D" id="3.20.20.140">
    <property type="entry name" value="Metal-dependent hydrolases"/>
    <property type="match status" value="1"/>
</dbReference>
<dbReference type="PANTHER" id="PTHR46363">
    <property type="entry name" value="DEOXYRIBONUCLEASE TATDN2-RELATED"/>
    <property type="match status" value="1"/>
</dbReference>
<evidence type="ECO:0000256" key="2">
    <source>
        <dbReference type="ARBA" id="ARBA00022801"/>
    </source>
</evidence>
<gene>
    <name evidence="4" type="ORF">JTE90_019452</name>
</gene>
<dbReference type="InterPro" id="IPR032466">
    <property type="entry name" value="Metal_Hydrolase"/>
</dbReference>
<evidence type="ECO:0000256" key="1">
    <source>
        <dbReference type="ARBA" id="ARBA00009275"/>
    </source>
</evidence>
<dbReference type="PROSITE" id="PS01091">
    <property type="entry name" value="TATD_3"/>
    <property type="match status" value="1"/>
</dbReference>
<dbReference type="PROSITE" id="PS01090">
    <property type="entry name" value="TATD_2"/>
    <property type="match status" value="1"/>
</dbReference>
<protein>
    <submittedName>
        <fullName evidence="4">Uncharacterized protein</fullName>
    </submittedName>
</protein>
<dbReference type="EMBL" id="JAFNEN010000247">
    <property type="protein sequence ID" value="KAG8188173.1"/>
    <property type="molecule type" value="Genomic_DNA"/>
</dbReference>
<evidence type="ECO:0000256" key="3">
    <source>
        <dbReference type="SAM" id="MobiDB-lite"/>
    </source>
</evidence>
<dbReference type="FunFam" id="3.20.20.140:FF:000027">
    <property type="entry name" value="putative deoxyribonuclease TATDN2"/>
    <property type="match status" value="1"/>
</dbReference>
<keyword evidence="2" id="KW-0378">Hydrolase</keyword>
<organism evidence="4 5">
    <name type="scientific">Oedothorax gibbosus</name>
    <dbReference type="NCBI Taxonomy" id="931172"/>
    <lineage>
        <taxon>Eukaryota</taxon>
        <taxon>Metazoa</taxon>
        <taxon>Ecdysozoa</taxon>
        <taxon>Arthropoda</taxon>
        <taxon>Chelicerata</taxon>
        <taxon>Arachnida</taxon>
        <taxon>Araneae</taxon>
        <taxon>Araneomorphae</taxon>
        <taxon>Entelegynae</taxon>
        <taxon>Araneoidea</taxon>
        <taxon>Linyphiidae</taxon>
        <taxon>Erigoninae</taxon>
        <taxon>Oedothorax</taxon>
    </lineage>
</organism>
<accession>A0AAV6UWJ8</accession>
<dbReference type="PANTHER" id="PTHR46363:SF1">
    <property type="entry name" value="DEOXYRIBONUCLEASE TATDN2-RELATED"/>
    <property type="match status" value="1"/>
</dbReference>
<comment type="caution">
    <text evidence="4">The sequence shown here is derived from an EMBL/GenBank/DDBJ whole genome shotgun (WGS) entry which is preliminary data.</text>
</comment>
<dbReference type="AlphaFoldDB" id="A0AAV6UWJ8"/>
<dbReference type="InterPro" id="IPR018228">
    <property type="entry name" value="DNase_TatD-rel_CS"/>
</dbReference>
<evidence type="ECO:0000313" key="4">
    <source>
        <dbReference type="EMBL" id="KAG8188173.1"/>
    </source>
</evidence>
<dbReference type="Proteomes" id="UP000827092">
    <property type="component" value="Unassembled WGS sequence"/>
</dbReference>
<dbReference type="Pfam" id="PF01026">
    <property type="entry name" value="TatD_DNase"/>
    <property type="match status" value="1"/>
</dbReference>
<dbReference type="CDD" id="cd01310">
    <property type="entry name" value="TatD_DNAse"/>
    <property type="match status" value="1"/>
</dbReference>
<name>A0AAV6UWJ8_9ARAC</name>
<evidence type="ECO:0000313" key="5">
    <source>
        <dbReference type="Proteomes" id="UP000827092"/>
    </source>
</evidence>
<feature type="compositionally biased region" description="Polar residues" evidence="3">
    <location>
        <begin position="111"/>
        <end position="123"/>
    </location>
</feature>
<reference evidence="4 5" key="1">
    <citation type="journal article" date="2022" name="Nat. Ecol. Evol.">
        <title>A masculinizing supergene underlies an exaggerated male reproductive morph in a spider.</title>
        <authorList>
            <person name="Hendrickx F."/>
            <person name="De Corte Z."/>
            <person name="Sonet G."/>
            <person name="Van Belleghem S.M."/>
            <person name="Kostlbacher S."/>
            <person name="Vangestel C."/>
        </authorList>
    </citation>
    <scope>NUCLEOTIDE SEQUENCE [LARGE SCALE GENOMIC DNA]</scope>
    <source>
        <strain evidence="4">W744_W776</strain>
    </source>
</reference>